<sequence length="153" mass="17366">MADAQPVIKSTVTGWVRFTLALFIATALAIFIFVWDGKYINGFNLPEFLGPFIFFPLLSLVLGYGINCLIQYLSCKQVEWLVQIQRAAIIPLPQIIIWGLLSYFTSMRWPIEGLVQNWNPDEKKALSSGFYGFWIGLYTQSIMNGFAQLCPTV</sequence>
<evidence type="ECO:0000256" key="1">
    <source>
        <dbReference type="SAM" id="Phobius"/>
    </source>
</evidence>
<accession>A0A6C0AP85</accession>
<protein>
    <submittedName>
        <fullName evidence="2">Uncharacterized protein</fullName>
    </submittedName>
</protein>
<dbReference type="EMBL" id="MN740730">
    <property type="protein sequence ID" value="QHS81171.1"/>
    <property type="molecule type" value="Genomic_DNA"/>
</dbReference>
<proteinExistence type="predicted"/>
<dbReference type="AlphaFoldDB" id="A0A6C0AP85"/>
<evidence type="ECO:0000313" key="2">
    <source>
        <dbReference type="EMBL" id="QHS81171.1"/>
    </source>
</evidence>
<feature type="transmembrane region" description="Helical" evidence="1">
    <location>
        <begin position="53"/>
        <end position="75"/>
    </location>
</feature>
<name>A0A6C0AP85_9ZZZZ</name>
<keyword evidence="1" id="KW-0812">Transmembrane</keyword>
<keyword evidence="1" id="KW-1133">Transmembrane helix</keyword>
<feature type="transmembrane region" description="Helical" evidence="1">
    <location>
        <begin position="12"/>
        <end position="33"/>
    </location>
</feature>
<organism evidence="2">
    <name type="scientific">viral metagenome</name>
    <dbReference type="NCBI Taxonomy" id="1070528"/>
    <lineage>
        <taxon>unclassified sequences</taxon>
        <taxon>metagenomes</taxon>
        <taxon>organismal metagenomes</taxon>
    </lineage>
</organism>
<keyword evidence="1" id="KW-0472">Membrane</keyword>
<reference evidence="2" key="1">
    <citation type="journal article" date="2020" name="Nature">
        <title>Giant virus diversity and host interactions through global metagenomics.</title>
        <authorList>
            <person name="Schulz F."/>
            <person name="Roux S."/>
            <person name="Paez-Espino D."/>
            <person name="Jungbluth S."/>
            <person name="Walsh D.A."/>
            <person name="Denef V.J."/>
            <person name="McMahon K.D."/>
            <person name="Konstantinidis K.T."/>
            <person name="Eloe-Fadrosh E.A."/>
            <person name="Kyrpides N.C."/>
            <person name="Woyke T."/>
        </authorList>
    </citation>
    <scope>NUCLEOTIDE SEQUENCE</scope>
    <source>
        <strain evidence="2">GVMAG-S-1101161-73</strain>
    </source>
</reference>